<accession>A0A679GQ67</accession>
<reference evidence="1 2" key="1">
    <citation type="journal article" date="2020" name="Microbiol. Resour. Announc.">
        <title>Complete genome sequence of Pseudomonas otitidis strain MrB4, isolated from Lake Biwa in Japan.</title>
        <authorList>
            <person name="Miyazaki K."/>
            <person name="Hase E."/>
            <person name="Maruya T."/>
        </authorList>
    </citation>
    <scope>NUCLEOTIDE SEQUENCE [LARGE SCALE GENOMIC DNA]</scope>
    <source>
        <strain evidence="1 2">MrB4</strain>
    </source>
</reference>
<dbReference type="Proteomes" id="UP000501237">
    <property type="component" value="Chromosome"/>
</dbReference>
<evidence type="ECO:0000313" key="1">
    <source>
        <dbReference type="EMBL" id="BCA29380.1"/>
    </source>
</evidence>
<sequence length="61" mass="6280">MVDGKSAIPLPERATALGLMGTNRITSVARHPVYLIGSATGRIGAASAPRNFSEAPMKANS</sequence>
<gene>
    <name evidence="1" type="ORF">PtoMrB4_33570</name>
</gene>
<evidence type="ECO:0000313" key="2">
    <source>
        <dbReference type="Proteomes" id="UP000501237"/>
    </source>
</evidence>
<dbReference type="EMBL" id="AP022642">
    <property type="protein sequence ID" value="BCA29380.1"/>
    <property type="molecule type" value="Genomic_DNA"/>
</dbReference>
<protein>
    <submittedName>
        <fullName evidence="1">Uncharacterized protein</fullName>
    </submittedName>
</protein>
<dbReference type="AlphaFoldDB" id="A0A679GQ67"/>
<organism evidence="1 2">
    <name type="scientific">Metapseudomonas otitidis</name>
    <dbReference type="NCBI Taxonomy" id="319939"/>
    <lineage>
        <taxon>Bacteria</taxon>
        <taxon>Pseudomonadati</taxon>
        <taxon>Pseudomonadota</taxon>
        <taxon>Gammaproteobacteria</taxon>
        <taxon>Pseudomonadales</taxon>
        <taxon>Pseudomonadaceae</taxon>
        <taxon>Metapseudomonas</taxon>
    </lineage>
</organism>
<name>A0A679GQ67_9GAMM</name>
<dbReference type="KEGG" id="poj:PtoMrB4_33570"/>
<proteinExistence type="predicted"/>